<evidence type="ECO:0000256" key="4">
    <source>
        <dbReference type="ARBA" id="ARBA00022692"/>
    </source>
</evidence>
<organism evidence="8 9">
    <name type="scientific">Saprospira grandis (strain Lewin)</name>
    <dbReference type="NCBI Taxonomy" id="984262"/>
    <lineage>
        <taxon>Bacteria</taxon>
        <taxon>Pseudomonadati</taxon>
        <taxon>Bacteroidota</taxon>
        <taxon>Saprospiria</taxon>
        <taxon>Saprospirales</taxon>
        <taxon>Saprospiraceae</taxon>
        <taxon>Saprospira</taxon>
    </lineage>
</organism>
<dbReference type="GO" id="GO:0015031">
    <property type="term" value="P:protein transport"/>
    <property type="evidence" value="ECO:0007669"/>
    <property type="project" value="UniProtKB-KW"/>
</dbReference>
<keyword evidence="9" id="KW-1185">Reference proteome</keyword>
<evidence type="ECO:0000256" key="6">
    <source>
        <dbReference type="ARBA" id="ARBA00023136"/>
    </source>
</evidence>
<protein>
    <submittedName>
        <fullName evidence="8">Biopolymer transport protein ExbD/TolR</fullName>
    </submittedName>
</protein>
<evidence type="ECO:0000256" key="2">
    <source>
        <dbReference type="ARBA" id="ARBA00005811"/>
    </source>
</evidence>
<evidence type="ECO:0000256" key="1">
    <source>
        <dbReference type="ARBA" id="ARBA00004162"/>
    </source>
</evidence>
<keyword evidence="3" id="KW-1003">Cell membrane</keyword>
<proteinExistence type="inferred from homology"/>
<sequence>MGLSKRSSVSAEFNMSSLTDIIFLLLIFFMLTSSLTSPNLKNLDRPISSSTTPSPQNIALSVTPEGEYFIESELVTKENLDRRMELRIIEEREKNRQKGIKTEVTIVLNLDKNEPTSTIVEIMALSNKHKARLILATDP</sequence>
<name>H6L895_SAPGL</name>
<keyword evidence="6" id="KW-0472">Membrane</keyword>
<dbReference type="KEGG" id="sgn:SGRA_3743"/>
<evidence type="ECO:0000256" key="7">
    <source>
        <dbReference type="RuleBase" id="RU003879"/>
    </source>
</evidence>
<dbReference type="AlphaFoldDB" id="H6L895"/>
<comment type="similarity">
    <text evidence="2 7">Belongs to the ExbD/TolR family.</text>
</comment>
<dbReference type="Proteomes" id="UP000007519">
    <property type="component" value="Chromosome"/>
</dbReference>
<keyword evidence="5" id="KW-1133">Transmembrane helix</keyword>
<dbReference type="InterPro" id="IPR003400">
    <property type="entry name" value="ExbD"/>
</dbReference>
<dbReference type="eggNOG" id="COG0848">
    <property type="taxonomic scope" value="Bacteria"/>
</dbReference>
<dbReference type="Pfam" id="PF02472">
    <property type="entry name" value="ExbD"/>
    <property type="match status" value="1"/>
</dbReference>
<dbReference type="EMBL" id="CP002831">
    <property type="protein sequence ID" value="AFC26459.1"/>
    <property type="molecule type" value="Genomic_DNA"/>
</dbReference>
<evidence type="ECO:0000313" key="8">
    <source>
        <dbReference type="EMBL" id="AFC26459.1"/>
    </source>
</evidence>
<reference evidence="8 9" key="1">
    <citation type="journal article" date="2012" name="Stand. Genomic Sci.">
        <title>Complete genome sequencing and analysis of Saprospira grandis str. Lewin, a predatory marine bacterium.</title>
        <authorList>
            <person name="Saw J.H."/>
            <person name="Yuryev A."/>
            <person name="Kanbe M."/>
            <person name="Hou S."/>
            <person name="Young A.G."/>
            <person name="Aizawa S."/>
            <person name="Alam M."/>
        </authorList>
    </citation>
    <scope>NUCLEOTIDE SEQUENCE [LARGE SCALE GENOMIC DNA]</scope>
    <source>
        <strain evidence="8 9">Lewin</strain>
    </source>
</reference>
<evidence type="ECO:0000313" key="9">
    <source>
        <dbReference type="Proteomes" id="UP000007519"/>
    </source>
</evidence>
<dbReference type="HOGENOM" id="CLU_085305_3_4_10"/>
<keyword evidence="7" id="KW-0653">Protein transport</keyword>
<dbReference type="PANTHER" id="PTHR30558">
    <property type="entry name" value="EXBD MEMBRANE COMPONENT OF PMF-DRIVEN MACROMOLECULE IMPORT SYSTEM"/>
    <property type="match status" value="1"/>
</dbReference>
<dbReference type="GO" id="GO:0022857">
    <property type="term" value="F:transmembrane transporter activity"/>
    <property type="evidence" value="ECO:0007669"/>
    <property type="project" value="InterPro"/>
</dbReference>
<dbReference type="OrthoDB" id="9793581at2"/>
<dbReference type="STRING" id="984262.SGRA_3743"/>
<evidence type="ECO:0000256" key="3">
    <source>
        <dbReference type="ARBA" id="ARBA00022475"/>
    </source>
</evidence>
<keyword evidence="4 7" id="KW-0812">Transmembrane</keyword>
<evidence type="ECO:0000256" key="5">
    <source>
        <dbReference type="ARBA" id="ARBA00022989"/>
    </source>
</evidence>
<comment type="subcellular location">
    <subcellularLocation>
        <location evidence="1">Cell membrane</location>
        <topology evidence="1">Single-pass membrane protein</topology>
    </subcellularLocation>
    <subcellularLocation>
        <location evidence="7">Cell membrane</location>
        <topology evidence="7">Single-pass type II membrane protein</topology>
    </subcellularLocation>
</comment>
<accession>H6L895</accession>
<dbReference type="Gene3D" id="3.30.420.270">
    <property type="match status" value="1"/>
</dbReference>
<keyword evidence="7" id="KW-0813">Transport</keyword>
<dbReference type="GO" id="GO:0005886">
    <property type="term" value="C:plasma membrane"/>
    <property type="evidence" value="ECO:0007669"/>
    <property type="project" value="UniProtKB-SubCell"/>
</dbReference>
<dbReference type="RefSeq" id="WP_002660361.1">
    <property type="nucleotide sequence ID" value="NC_016940.1"/>
</dbReference>
<gene>
    <name evidence="8" type="ordered locus">SGRA_3743</name>
</gene>